<accession>A0A2M6P147</accession>
<evidence type="ECO:0000313" key="1">
    <source>
        <dbReference type="EMBL" id="PIR77424.1"/>
    </source>
</evidence>
<organism evidence="1 2">
    <name type="scientific">Candidatus Magasanikbacteria bacterium CG10_big_fil_rev_8_21_14_0_10_38_6</name>
    <dbReference type="NCBI Taxonomy" id="1974647"/>
    <lineage>
        <taxon>Bacteria</taxon>
        <taxon>Candidatus Magasanikiibacteriota</taxon>
    </lineage>
</organism>
<sequence length="271" mass="31481">MRYHHRKQVPPRRFYVPRDFINGKWIGRPSVWYGIARRLAYSERITQKDPYLRLHFAHAGRNGDPWGGMSLEVNGETYHFGAGMHRYPHCITKDRDVTEEGLNMLATGMPGYLTVEWIDWRWVQIECDVTPLFQPEDIKKIHVLYQKMAQHPELVPPYQSPTWAKRFGKHILLPDGRNCTTIHMKNMEPYLGCTVQEHSPLLAMNTLQQHLAARGYTRLATSGDNAVSHLLCLPEEQLWGRVLAYDDRVDWNLVAKGEQPLPSGMQLKDLR</sequence>
<name>A0A2M6P147_9BACT</name>
<protein>
    <submittedName>
        <fullName evidence="1">Uncharacterized protein</fullName>
    </submittedName>
</protein>
<dbReference type="Proteomes" id="UP000228528">
    <property type="component" value="Unassembled WGS sequence"/>
</dbReference>
<comment type="caution">
    <text evidence="1">The sequence shown here is derived from an EMBL/GenBank/DDBJ whole genome shotgun (WGS) entry which is preliminary data.</text>
</comment>
<reference evidence="2" key="1">
    <citation type="submission" date="2017-09" db="EMBL/GenBank/DDBJ databases">
        <title>Depth-based differentiation of microbial function through sediment-hosted aquifers and enrichment of novel symbionts in the deep terrestrial subsurface.</title>
        <authorList>
            <person name="Probst A.J."/>
            <person name="Ladd B."/>
            <person name="Jarett J.K."/>
            <person name="Geller-Mcgrath D.E."/>
            <person name="Sieber C.M.K."/>
            <person name="Emerson J.B."/>
            <person name="Anantharaman K."/>
            <person name="Thomas B.C."/>
            <person name="Malmstrom R."/>
            <person name="Stieglmeier M."/>
            <person name="Klingl A."/>
            <person name="Woyke T."/>
            <person name="Ryan C.M."/>
            <person name="Banfield J.F."/>
        </authorList>
    </citation>
    <scope>NUCLEOTIDE SEQUENCE [LARGE SCALE GENOMIC DNA]</scope>
</reference>
<dbReference type="EMBL" id="PFBW01000109">
    <property type="protein sequence ID" value="PIR77424.1"/>
    <property type="molecule type" value="Genomic_DNA"/>
</dbReference>
<proteinExistence type="predicted"/>
<gene>
    <name evidence="1" type="ORF">COU30_02485</name>
</gene>
<evidence type="ECO:0000313" key="2">
    <source>
        <dbReference type="Proteomes" id="UP000228528"/>
    </source>
</evidence>
<dbReference type="AlphaFoldDB" id="A0A2M6P147"/>